<dbReference type="GO" id="GO:0005576">
    <property type="term" value="C:extracellular region"/>
    <property type="evidence" value="ECO:0007669"/>
    <property type="project" value="UniProtKB-SubCell"/>
</dbReference>
<dbReference type="AlphaFoldDB" id="A0A679JK45"/>
<dbReference type="PANTHER" id="PTHR38340">
    <property type="entry name" value="S-LAYER PROTEIN"/>
    <property type="match status" value="1"/>
</dbReference>
<gene>
    <name evidence="3" type="primary">apxIA</name>
    <name evidence="3" type="ORF">MBUL_04329</name>
</gene>
<dbReference type="EMBL" id="LR743504">
    <property type="protein sequence ID" value="CAA2107775.1"/>
    <property type="molecule type" value="Genomic_DNA"/>
</dbReference>
<dbReference type="PANTHER" id="PTHR38340:SF1">
    <property type="entry name" value="S-LAYER PROTEIN"/>
    <property type="match status" value="1"/>
</dbReference>
<name>A0A679JK45_9HYPH</name>
<reference evidence="3" key="1">
    <citation type="submission" date="2019-12" db="EMBL/GenBank/DDBJ databases">
        <authorList>
            <person name="Cremers G."/>
        </authorList>
    </citation>
    <scope>NUCLEOTIDE SEQUENCE</scope>
    <source>
        <strain evidence="3">Mbul1</strain>
    </source>
</reference>
<dbReference type="SUPFAM" id="SSF51120">
    <property type="entry name" value="beta-Roll"/>
    <property type="match status" value="3"/>
</dbReference>
<accession>A0A679JK45</accession>
<dbReference type="Pfam" id="PF00353">
    <property type="entry name" value="HemolysinCabind"/>
    <property type="match status" value="4"/>
</dbReference>
<dbReference type="InterPro" id="IPR011049">
    <property type="entry name" value="Serralysin-like_metalloprot_C"/>
</dbReference>
<evidence type="ECO:0000313" key="3">
    <source>
        <dbReference type="EMBL" id="CAA2107775.1"/>
    </source>
</evidence>
<dbReference type="PRINTS" id="PR00313">
    <property type="entry name" value="CABNDNGRPT"/>
</dbReference>
<organism evidence="3">
    <name type="scientific">Methylobacterium bullatum</name>
    <dbReference type="NCBI Taxonomy" id="570505"/>
    <lineage>
        <taxon>Bacteria</taxon>
        <taxon>Pseudomonadati</taxon>
        <taxon>Pseudomonadota</taxon>
        <taxon>Alphaproteobacteria</taxon>
        <taxon>Hyphomicrobiales</taxon>
        <taxon>Methylobacteriaceae</taxon>
        <taxon>Methylobacterium</taxon>
    </lineage>
</organism>
<dbReference type="GO" id="GO:0005509">
    <property type="term" value="F:calcium ion binding"/>
    <property type="evidence" value="ECO:0007669"/>
    <property type="project" value="InterPro"/>
</dbReference>
<proteinExistence type="predicted"/>
<protein>
    <submittedName>
        <fullName evidence="3">RTX-I toxin determinant A from serotypes 1/9</fullName>
    </submittedName>
</protein>
<evidence type="ECO:0000256" key="1">
    <source>
        <dbReference type="ARBA" id="ARBA00004613"/>
    </source>
</evidence>
<dbReference type="InterPro" id="IPR001343">
    <property type="entry name" value="Hemolysn_Ca-bd"/>
</dbReference>
<keyword evidence="2" id="KW-0964">Secreted</keyword>
<dbReference type="InterPro" id="IPR050557">
    <property type="entry name" value="RTX_toxin/Mannuronan_C5-epim"/>
</dbReference>
<comment type="subcellular location">
    <subcellularLocation>
        <location evidence="1">Secreted</location>
    </subcellularLocation>
</comment>
<evidence type="ECO:0000256" key="2">
    <source>
        <dbReference type="ARBA" id="ARBA00022525"/>
    </source>
</evidence>
<sequence>MPSVRYTYGSSFDINFNSAIAISGEIYDSDEAKYKFRAQIDPDEGGSVVSQLYNGTSNLSEDYILSSHVVSFKMDFSSNTEGVSLYGYDYDDIMNGGRGNDAFSGGAGNDTLRGMGGIDQFWADDGNDRIVVREAGASVSGGEGHDRLFLQGADSYSFSDDTLSGIEAIHVGAGANLDLSAVSAGVAIVMASKIGSPSNIVGTQGDDVITAGGGFVSIKAGDGDDVIKGGSGTANLLGEDGDDVIALGKGGKYASGGDGDDVIVGSDHVPSVLNGDAGNDRIKAGDAGATIAGGTGADKLFAGSGDDTFIFQAGFGRDGVYGFDVDADRIFVSIAGVEEGDLVFRPLNGGQNTLVTFEGLGGGNKIILHDVTVAELEHGPSDLFLFGA</sequence>
<dbReference type="Gene3D" id="2.150.10.10">
    <property type="entry name" value="Serralysin-like metalloprotease, C-terminal"/>
    <property type="match status" value="3"/>
</dbReference>